<protein>
    <submittedName>
        <fullName evidence="1">Uncharacterized protein</fullName>
    </submittedName>
</protein>
<dbReference type="EMBL" id="QNGE01000924">
    <property type="protein sequence ID" value="KAA3678888.1"/>
    <property type="molecule type" value="Genomic_DNA"/>
</dbReference>
<dbReference type="Proteomes" id="UP000324629">
    <property type="component" value="Unassembled WGS sequence"/>
</dbReference>
<organism evidence="1 2">
    <name type="scientific">Paragonimus westermani</name>
    <dbReference type="NCBI Taxonomy" id="34504"/>
    <lineage>
        <taxon>Eukaryota</taxon>
        <taxon>Metazoa</taxon>
        <taxon>Spiralia</taxon>
        <taxon>Lophotrochozoa</taxon>
        <taxon>Platyhelminthes</taxon>
        <taxon>Trematoda</taxon>
        <taxon>Digenea</taxon>
        <taxon>Plagiorchiida</taxon>
        <taxon>Troglotremata</taxon>
        <taxon>Troglotrematidae</taxon>
        <taxon>Paragonimus</taxon>
    </lineage>
</organism>
<accession>A0A5J4NUT8</accession>
<keyword evidence="2" id="KW-1185">Reference proteome</keyword>
<comment type="caution">
    <text evidence="1">The sequence shown here is derived from an EMBL/GenBank/DDBJ whole genome shotgun (WGS) entry which is preliminary data.</text>
</comment>
<gene>
    <name evidence="1" type="ORF">DEA37_0007012</name>
</gene>
<reference evidence="1 2" key="1">
    <citation type="journal article" date="2019" name="Gigascience">
        <title>Whole-genome sequence of the oriental lung fluke Paragonimus westermani.</title>
        <authorList>
            <person name="Oey H."/>
            <person name="Zakrzewski M."/>
            <person name="Narain K."/>
            <person name="Devi K.R."/>
            <person name="Agatsuma T."/>
            <person name="Nawaratna S."/>
            <person name="Gobert G.N."/>
            <person name="Jones M.K."/>
            <person name="Ragan M.A."/>
            <person name="McManus D.P."/>
            <person name="Krause L."/>
        </authorList>
    </citation>
    <scope>NUCLEOTIDE SEQUENCE [LARGE SCALE GENOMIC DNA]</scope>
    <source>
        <strain evidence="1 2">IND2009</strain>
    </source>
</reference>
<evidence type="ECO:0000313" key="1">
    <source>
        <dbReference type="EMBL" id="KAA3678888.1"/>
    </source>
</evidence>
<sequence length="83" mass="9283">MTCTFDTTGGRLKWAAQLSVNDMDLKAAFLQAELANLNLHLPARVWLPVNKADHIVLRIPPTAAVCLNSKDKVYVWLRCSFSL</sequence>
<name>A0A5J4NUT8_9TREM</name>
<proteinExistence type="predicted"/>
<dbReference type="AlphaFoldDB" id="A0A5J4NUT8"/>
<evidence type="ECO:0000313" key="2">
    <source>
        <dbReference type="Proteomes" id="UP000324629"/>
    </source>
</evidence>